<sequence length="68" mass="7829">MENFEEYMLDVMNKAATALMLSVGHRTKLFDSMYDCTSMTSQQLAEKSNLNERYVREWLGAMVTGKIV</sequence>
<evidence type="ECO:0000313" key="2">
    <source>
        <dbReference type="Proteomes" id="UP000591542"/>
    </source>
</evidence>
<protein>
    <submittedName>
        <fullName evidence="1">Transcriptional regulator</fullName>
    </submittedName>
</protein>
<evidence type="ECO:0000313" key="1">
    <source>
        <dbReference type="EMBL" id="MBA4462592.1"/>
    </source>
</evidence>
<reference evidence="1 2" key="1">
    <citation type="journal article" date="2020" name="Appl. Environ. Microbiol.">
        <title>Genomic Characteristics of a Novel Species of Ammonia-Oxidizing Archaea from the Jiulong River Estuary.</title>
        <authorList>
            <person name="Zou D."/>
            <person name="Wan R."/>
            <person name="Han L."/>
            <person name="Xu M.N."/>
            <person name="Liu Y."/>
            <person name="Liu H."/>
            <person name="Kao S.J."/>
            <person name="Li M."/>
        </authorList>
    </citation>
    <scope>NUCLEOTIDE SEQUENCE [LARGE SCALE GENOMIC DNA]</scope>
    <source>
        <strain evidence="1">S2bin1</strain>
    </source>
</reference>
<comment type="caution">
    <text evidence="1">The sequence shown here is derived from an EMBL/GenBank/DDBJ whole genome shotgun (WGS) entry which is preliminary data.</text>
</comment>
<accession>A0AC60W6A0</accession>
<dbReference type="Proteomes" id="UP000591542">
    <property type="component" value="Unassembled WGS sequence"/>
</dbReference>
<name>A0AC60W6A0_9ARCH</name>
<organism evidence="1 2">
    <name type="scientific">Candidatus Nitrosomaritimum aestuariumsis</name>
    <dbReference type="NCBI Taxonomy" id="3342354"/>
    <lineage>
        <taxon>Archaea</taxon>
        <taxon>Nitrososphaerota</taxon>
        <taxon>Nitrososphaeria</taxon>
        <taxon>Nitrosopumilales</taxon>
        <taxon>Nitrosopumilaceae</taxon>
        <taxon>Candidatus Nitrosomaritimum</taxon>
    </lineage>
</organism>
<dbReference type="EMBL" id="JACEMX010000008">
    <property type="protein sequence ID" value="MBA4462592.1"/>
    <property type="molecule type" value="Genomic_DNA"/>
</dbReference>
<gene>
    <name evidence="1" type="ORF">H2B01_00210</name>
</gene>
<feature type="non-terminal residue" evidence="1">
    <location>
        <position position="68"/>
    </location>
</feature>
<proteinExistence type="predicted"/>